<dbReference type="GO" id="GO:0016301">
    <property type="term" value="F:kinase activity"/>
    <property type="evidence" value="ECO:0007669"/>
    <property type="project" value="UniProtKB-KW"/>
</dbReference>
<comment type="caution">
    <text evidence="8">The sequence shown here is derived from an EMBL/GenBank/DDBJ whole genome shotgun (WGS) entry which is preliminary data.</text>
</comment>
<evidence type="ECO:0000256" key="3">
    <source>
        <dbReference type="ARBA" id="ARBA00022553"/>
    </source>
</evidence>
<proteinExistence type="predicted"/>
<keyword evidence="3" id="KW-0597">Phosphoprotein</keyword>
<reference evidence="8 9" key="1">
    <citation type="submission" date="2024-06" db="EMBL/GenBank/DDBJ databases">
        <title>Genomic Encyclopedia of Type Strains, Phase IV (KMG-IV): sequencing the most valuable type-strain genomes for metagenomic binning, comparative biology and taxonomic classification.</title>
        <authorList>
            <person name="Goeker M."/>
        </authorList>
    </citation>
    <scope>NUCLEOTIDE SEQUENCE [LARGE SCALE GENOMIC DNA]</scope>
    <source>
        <strain evidence="8 9">DSM 17809</strain>
    </source>
</reference>
<protein>
    <recommendedName>
        <fullName evidence="2">histidine kinase</fullName>
        <ecNumber evidence="2">2.7.13.3</ecNumber>
    </recommendedName>
</protein>
<keyword evidence="5" id="KW-0547">Nucleotide-binding</keyword>
<dbReference type="PANTHER" id="PTHR41523">
    <property type="entry name" value="TWO-COMPONENT SYSTEM SENSOR PROTEIN"/>
    <property type="match status" value="1"/>
</dbReference>
<dbReference type="RefSeq" id="WP_354298432.1">
    <property type="nucleotide sequence ID" value="NZ_JBEPLU010000004.1"/>
</dbReference>
<name>A0ABV2ENC3_9CAUL</name>
<dbReference type="Proteomes" id="UP001549110">
    <property type="component" value="Unassembled WGS sequence"/>
</dbReference>
<evidence type="ECO:0000313" key="9">
    <source>
        <dbReference type="Proteomes" id="UP001549110"/>
    </source>
</evidence>
<evidence type="ECO:0000313" key="8">
    <source>
        <dbReference type="EMBL" id="MET3528558.1"/>
    </source>
</evidence>
<keyword evidence="7" id="KW-0067">ATP-binding</keyword>
<gene>
    <name evidence="8" type="ORF">ABID41_003700</name>
</gene>
<keyword evidence="6 8" id="KW-0418">Kinase</keyword>
<evidence type="ECO:0000256" key="4">
    <source>
        <dbReference type="ARBA" id="ARBA00022679"/>
    </source>
</evidence>
<accession>A0ABV2ENC3</accession>
<dbReference type="InterPro" id="IPR036890">
    <property type="entry name" value="HATPase_C_sf"/>
</dbReference>
<evidence type="ECO:0000256" key="2">
    <source>
        <dbReference type="ARBA" id="ARBA00012438"/>
    </source>
</evidence>
<evidence type="ECO:0000256" key="1">
    <source>
        <dbReference type="ARBA" id="ARBA00000085"/>
    </source>
</evidence>
<dbReference type="PANTHER" id="PTHR41523:SF7">
    <property type="entry name" value="HISTIDINE KINASE"/>
    <property type="match status" value="1"/>
</dbReference>
<evidence type="ECO:0000256" key="7">
    <source>
        <dbReference type="ARBA" id="ARBA00022840"/>
    </source>
</evidence>
<dbReference type="EMBL" id="JBEPLU010000004">
    <property type="protein sequence ID" value="MET3528558.1"/>
    <property type="molecule type" value="Genomic_DNA"/>
</dbReference>
<evidence type="ECO:0000256" key="6">
    <source>
        <dbReference type="ARBA" id="ARBA00022777"/>
    </source>
</evidence>
<evidence type="ECO:0000256" key="5">
    <source>
        <dbReference type="ARBA" id="ARBA00022741"/>
    </source>
</evidence>
<comment type="catalytic activity">
    <reaction evidence="1">
        <text>ATP + protein L-histidine = ADP + protein N-phospho-L-histidine.</text>
        <dbReference type="EC" id="2.7.13.3"/>
    </reaction>
</comment>
<dbReference type="SUPFAM" id="SSF55874">
    <property type="entry name" value="ATPase domain of HSP90 chaperone/DNA topoisomerase II/histidine kinase"/>
    <property type="match status" value="1"/>
</dbReference>
<keyword evidence="4" id="KW-0808">Transferase</keyword>
<dbReference type="Gene3D" id="3.30.565.10">
    <property type="entry name" value="Histidine kinase-like ATPase, C-terminal domain"/>
    <property type="match status" value="1"/>
</dbReference>
<organism evidence="8 9">
    <name type="scientific">Phenylobacterium koreense</name>
    <dbReference type="NCBI Taxonomy" id="266125"/>
    <lineage>
        <taxon>Bacteria</taxon>
        <taxon>Pseudomonadati</taxon>
        <taxon>Pseudomonadota</taxon>
        <taxon>Alphaproteobacteria</taxon>
        <taxon>Caulobacterales</taxon>
        <taxon>Caulobacteraceae</taxon>
        <taxon>Phenylobacterium</taxon>
    </lineage>
</organism>
<keyword evidence="9" id="KW-1185">Reference proteome</keyword>
<sequence length="228" mass="24532">MSVSGRAVDTGPGDAFLLVEEICHRVINEYAQLIASLTAAAQDTHDVVGRRALVRAADTLHDYAAAHHALRAPPSGQRDLADYLEGVCLALSVARLRPRGVKLSLSADAVDLSASRCWRVGLVISELICNLLRHGFTERAGDLHICLRHADGQILCRVSGEGAGLELFAPGNGRRIIRRLARELGGSICWSAGSWGGSVDLVFPAAEPRSDRNVVGERFDHGADIQWL</sequence>
<dbReference type="EC" id="2.7.13.3" evidence="2"/>